<dbReference type="Proteomes" id="UP000030209">
    <property type="component" value="Segment"/>
</dbReference>
<dbReference type="GeneID" id="24608797"/>
<sequence length="52" mass="5739">MKDFICSPGIWSFGNYSTDEYTGMTPECEATLNTLEAKISAFEEKLAAEKAV</sequence>
<reference evidence="1 2" key="1">
    <citation type="journal article" date="2015" name="Genome Announc.">
        <title>Complete Genome of Bacillus megaterium Podophage Pookie.</title>
        <authorList>
            <person name="Ladzekpo T.N."/>
            <person name="DeCrescenzo A.J."/>
            <person name="Hernandez A.C."/>
            <person name="Kuty Everett G.F."/>
        </authorList>
    </citation>
    <scope>NUCLEOTIDE SEQUENCE [LARGE SCALE GENOMIC DNA]</scope>
</reference>
<evidence type="ECO:0000313" key="2">
    <source>
        <dbReference type="Proteomes" id="UP000030209"/>
    </source>
</evidence>
<evidence type="ECO:0000313" key="1">
    <source>
        <dbReference type="EMBL" id="AIW03726.1"/>
    </source>
</evidence>
<dbReference type="EMBL" id="KM236248">
    <property type="protein sequence ID" value="AIW03726.1"/>
    <property type="molecule type" value="Genomic_DNA"/>
</dbReference>
<accession>A0A0A0RT38</accession>
<protein>
    <submittedName>
        <fullName evidence="1">Uncharacterized protein</fullName>
    </submittedName>
</protein>
<dbReference type="RefSeq" id="YP_009152840.1">
    <property type="nucleotide sequence ID" value="NC_027394.1"/>
</dbReference>
<organism evidence="1 2">
    <name type="scientific">Bacillus phage Pookie</name>
    <dbReference type="NCBI Taxonomy" id="1540093"/>
    <lineage>
        <taxon>Viruses</taxon>
        <taxon>Duplodnaviria</taxon>
        <taxon>Heunggongvirae</taxon>
        <taxon>Uroviricota</taxon>
        <taxon>Caudoviricetes</taxon>
        <taxon>Pagevirus</taxon>
        <taxon>Pagevirus pookie</taxon>
    </lineage>
</organism>
<dbReference type="OrthoDB" id="25430at10239"/>
<keyword evidence="2" id="KW-1185">Reference proteome</keyword>
<gene>
    <name evidence="1" type="ORF">CPT_Pookie41</name>
</gene>
<dbReference type="KEGG" id="vg:24608797"/>
<proteinExistence type="predicted"/>
<name>A0A0A0RT38_9CAUD</name>